<evidence type="ECO:0000313" key="2">
    <source>
        <dbReference type="Proteomes" id="UP000325945"/>
    </source>
</evidence>
<dbReference type="AlphaFoldDB" id="A0A5N6XJJ8"/>
<proteinExistence type="predicted"/>
<gene>
    <name evidence="1" type="ORF">BDV39DRAFT_165762</name>
</gene>
<organism evidence="1 2">
    <name type="scientific">Aspergillus sergii</name>
    <dbReference type="NCBI Taxonomy" id="1034303"/>
    <lineage>
        <taxon>Eukaryota</taxon>
        <taxon>Fungi</taxon>
        <taxon>Dikarya</taxon>
        <taxon>Ascomycota</taxon>
        <taxon>Pezizomycotina</taxon>
        <taxon>Eurotiomycetes</taxon>
        <taxon>Eurotiomycetidae</taxon>
        <taxon>Eurotiales</taxon>
        <taxon>Aspergillaceae</taxon>
        <taxon>Aspergillus</taxon>
        <taxon>Aspergillus subgen. Circumdati</taxon>
    </lineage>
</organism>
<protein>
    <submittedName>
        <fullName evidence="1">Uncharacterized protein</fullName>
    </submittedName>
</protein>
<dbReference type="EMBL" id="ML741762">
    <property type="protein sequence ID" value="KAE8333425.1"/>
    <property type="molecule type" value="Genomic_DNA"/>
</dbReference>
<evidence type="ECO:0000313" key="1">
    <source>
        <dbReference type="EMBL" id="KAE8333425.1"/>
    </source>
</evidence>
<reference evidence="2" key="1">
    <citation type="submission" date="2019-04" db="EMBL/GenBank/DDBJ databases">
        <title>Friends and foes A comparative genomics studyof 23 Aspergillus species from section Flavi.</title>
        <authorList>
            <consortium name="DOE Joint Genome Institute"/>
            <person name="Kjaerbolling I."/>
            <person name="Vesth T."/>
            <person name="Frisvad J.C."/>
            <person name="Nybo J.L."/>
            <person name="Theobald S."/>
            <person name="Kildgaard S."/>
            <person name="Isbrandt T."/>
            <person name="Kuo A."/>
            <person name="Sato A."/>
            <person name="Lyhne E.K."/>
            <person name="Kogle M.E."/>
            <person name="Wiebenga A."/>
            <person name="Kun R.S."/>
            <person name="Lubbers R.J."/>
            <person name="Makela M.R."/>
            <person name="Barry K."/>
            <person name="Chovatia M."/>
            <person name="Clum A."/>
            <person name="Daum C."/>
            <person name="Haridas S."/>
            <person name="He G."/>
            <person name="LaButti K."/>
            <person name="Lipzen A."/>
            <person name="Mondo S."/>
            <person name="Riley R."/>
            <person name="Salamov A."/>
            <person name="Simmons B.A."/>
            <person name="Magnuson J.K."/>
            <person name="Henrissat B."/>
            <person name="Mortensen U.H."/>
            <person name="Larsen T.O."/>
            <person name="Devries R.P."/>
            <person name="Grigoriev I.V."/>
            <person name="Machida M."/>
            <person name="Baker S.E."/>
            <person name="Andersen M.R."/>
        </authorList>
    </citation>
    <scope>NUCLEOTIDE SEQUENCE [LARGE SCALE GENOMIC DNA]</scope>
    <source>
        <strain evidence="2">CBS 130017</strain>
    </source>
</reference>
<dbReference type="Proteomes" id="UP000325945">
    <property type="component" value="Unassembled WGS sequence"/>
</dbReference>
<accession>A0A5N6XJJ8</accession>
<keyword evidence="2" id="KW-1185">Reference proteome</keyword>
<sequence>MQPTYLLSRMILMNRSVSKSQILPTKRTRHHTMVVSHLCPPVIHNTGALSGIVDNGYDRDNRTMLVSNLSTVSLFDGPEPPFQKMITVSLCSHQSGQG</sequence>
<name>A0A5N6XJJ8_9EURO</name>